<evidence type="ECO:0000256" key="3">
    <source>
        <dbReference type="ARBA" id="ARBA00022679"/>
    </source>
</evidence>
<protein>
    <submittedName>
        <fullName evidence="10">ATP-binding protein</fullName>
    </submittedName>
</protein>
<comment type="subcellular location">
    <subcellularLocation>
        <location evidence="1">Cell membrane</location>
        <topology evidence="1">Multi-pass membrane protein</topology>
    </subcellularLocation>
</comment>
<evidence type="ECO:0000256" key="7">
    <source>
        <dbReference type="ARBA" id="ARBA00023012"/>
    </source>
</evidence>
<name>A0A7Y7E5J4_STRMO</name>
<evidence type="ECO:0000259" key="9">
    <source>
        <dbReference type="PROSITE" id="PS50109"/>
    </source>
</evidence>
<dbReference type="InterPro" id="IPR011712">
    <property type="entry name" value="Sig_transdc_His_kin_sub3_dim/P"/>
</dbReference>
<evidence type="ECO:0000256" key="2">
    <source>
        <dbReference type="ARBA" id="ARBA00022475"/>
    </source>
</evidence>
<dbReference type="InterPro" id="IPR003594">
    <property type="entry name" value="HATPase_dom"/>
</dbReference>
<dbReference type="RefSeq" id="WP_171078762.1">
    <property type="nucleotide sequence ID" value="NZ_BNBU01000003.1"/>
</dbReference>
<feature type="domain" description="Histidine kinase" evidence="9">
    <location>
        <begin position="265"/>
        <end position="354"/>
    </location>
</feature>
<dbReference type="AlphaFoldDB" id="A0A7Y7E5J4"/>
<keyword evidence="6" id="KW-1133">Transmembrane helix</keyword>
<dbReference type="Pfam" id="PF07730">
    <property type="entry name" value="HisKA_3"/>
    <property type="match status" value="1"/>
</dbReference>
<comment type="caution">
    <text evidence="10">The sequence shown here is derived from an EMBL/GenBank/DDBJ whole genome shotgun (WGS) entry which is preliminary data.</text>
</comment>
<dbReference type="GO" id="GO:0005524">
    <property type="term" value="F:ATP binding"/>
    <property type="evidence" value="ECO:0007669"/>
    <property type="project" value="UniProtKB-KW"/>
</dbReference>
<accession>A0A7Y7E5J4</accession>
<dbReference type="Gene3D" id="3.30.565.10">
    <property type="entry name" value="Histidine kinase-like ATPase, C-terminal domain"/>
    <property type="match status" value="1"/>
</dbReference>
<keyword evidence="2" id="KW-1003">Cell membrane</keyword>
<evidence type="ECO:0000256" key="6">
    <source>
        <dbReference type="ARBA" id="ARBA00022989"/>
    </source>
</evidence>
<proteinExistence type="predicted"/>
<keyword evidence="7" id="KW-0902">Two-component regulatory system</keyword>
<dbReference type="InterPro" id="IPR050482">
    <property type="entry name" value="Sensor_HK_TwoCompSys"/>
</dbReference>
<dbReference type="GO" id="GO:0046983">
    <property type="term" value="F:protein dimerization activity"/>
    <property type="evidence" value="ECO:0007669"/>
    <property type="project" value="InterPro"/>
</dbReference>
<dbReference type="PANTHER" id="PTHR24421">
    <property type="entry name" value="NITRATE/NITRITE SENSOR PROTEIN NARX-RELATED"/>
    <property type="match status" value="1"/>
</dbReference>
<keyword evidence="11" id="KW-1185">Reference proteome</keyword>
<evidence type="ECO:0000256" key="4">
    <source>
        <dbReference type="ARBA" id="ARBA00022692"/>
    </source>
</evidence>
<dbReference type="PANTHER" id="PTHR24421:SF37">
    <property type="entry name" value="SENSOR HISTIDINE KINASE NARS"/>
    <property type="match status" value="1"/>
</dbReference>
<dbReference type="SMART" id="SM00387">
    <property type="entry name" value="HATPase_c"/>
    <property type="match status" value="1"/>
</dbReference>
<reference evidence="10 11" key="1">
    <citation type="submission" date="2020-04" db="EMBL/GenBank/DDBJ databases">
        <title>Draft Genome Sequence of Streptomyces morookaense DSM 40503, an 8-azaguanine-producing strain.</title>
        <authorList>
            <person name="Qi J."/>
            <person name="Gao J.-M."/>
        </authorList>
    </citation>
    <scope>NUCLEOTIDE SEQUENCE [LARGE SCALE GENOMIC DNA]</scope>
    <source>
        <strain evidence="10 11">DSM 40503</strain>
    </source>
</reference>
<keyword evidence="4" id="KW-0812">Transmembrane</keyword>
<dbReference type="Pfam" id="PF02518">
    <property type="entry name" value="HATPase_c"/>
    <property type="match status" value="1"/>
</dbReference>
<evidence type="ECO:0000313" key="10">
    <source>
        <dbReference type="EMBL" id="NVK76968.1"/>
    </source>
</evidence>
<dbReference type="SUPFAM" id="SSF55874">
    <property type="entry name" value="ATPase domain of HSP90 chaperone/DNA topoisomerase II/histidine kinase"/>
    <property type="match status" value="1"/>
</dbReference>
<dbReference type="Proteomes" id="UP000587462">
    <property type="component" value="Unassembled WGS sequence"/>
</dbReference>
<evidence type="ECO:0000256" key="5">
    <source>
        <dbReference type="ARBA" id="ARBA00022777"/>
    </source>
</evidence>
<keyword evidence="3" id="KW-0808">Transferase</keyword>
<dbReference type="PROSITE" id="PS50109">
    <property type="entry name" value="HIS_KIN"/>
    <property type="match status" value="1"/>
</dbReference>
<keyword evidence="10" id="KW-0547">Nucleotide-binding</keyword>
<evidence type="ECO:0000256" key="8">
    <source>
        <dbReference type="ARBA" id="ARBA00023136"/>
    </source>
</evidence>
<organism evidence="10 11">
    <name type="scientific">Streptomyces morookaense</name>
    <name type="common">Streptoverticillium morookaense</name>
    <dbReference type="NCBI Taxonomy" id="1970"/>
    <lineage>
        <taxon>Bacteria</taxon>
        <taxon>Bacillati</taxon>
        <taxon>Actinomycetota</taxon>
        <taxon>Actinomycetes</taxon>
        <taxon>Kitasatosporales</taxon>
        <taxon>Streptomycetaceae</taxon>
        <taxon>Streptomyces</taxon>
    </lineage>
</organism>
<dbReference type="Gene3D" id="1.20.5.1930">
    <property type="match status" value="1"/>
</dbReference>
<dbReference type="CDD" id="cd16917">
    <property type="entry name" value="HATPase_UhpB-NarQ-NarX-like"/>
    <property type="match status" value="1"/>
</dbReference>
<dbReference type="InterPro" id="IPR005467">
    <property type="entry name" value="His_kinase_dom"/>
</dbReference>
<dbReference type="InterPro" id="IPR036890">
    <property type="entry name" value="HATPase_C_sf"/>
</dbReference>
<dbReference type="GO" id="GO:0000155">
    <property type="term" value="F:phosphorelay sensor kinase activity"/>
    <property type="evidence" value="ECO:0007669"/>
    <property type="project" value="InterPro"/>
</dbReference>
<keyword evidence="5" id="KW-0418">Kinase</keyword>
<gene>
    <name evidence="10" type="ORF">HG542_04775</name>
</gene>
<dbReference type="GO" id="GO:0005886">
    <property type="term" value="C:plasma membrane"/>
    <property type="evidence" value="ECO:0007669"/>
    <property type="project" value="UniProtKB-SubCell"/>
</dbReference>
<dbReference type="EMBL" id="JABBXF010000008">
    <property type="protein sequence ID" value="NVK76968.1"/>
    <property type="molecule type" value="Genomic_DNA"/>
</dbReference>
<keyword evidence="8" id="KW-0472">Membrane</keyword>
<evidence type="ECO:0000313" key="11">
    <source>
        <dbReference type="Proteomes" id="UP000587462"/>
    </source>
</evidence>
<keyword evidence="10" id="KW-0067">ATP-binding</keyword>
<sequence length="359" mass="38116">MAEEVPGGPALARLLAVQSDSIVAGYEQRLGAIGVGADDPGVRRFCVGQARAVLEDVLLALLSEGSFLGMRSVGPAHGAVPDYPPAWNPDDAHRAIITLFDVVIEAVTHAVDGSCPGGSRMIAEGAVSLHHSIMARFKAALEAKARALLQETAQACMDDRRSVSRDLHDRVGYSVSVAKQNLELCELYQYQGNAAAGHKMRVAHQALHEALDQVRELASELRAYGGTDSLARALQACTEGIRTPGTAIEISVSGHESWMPADALDELYLALREALRNAFAHSRARTVTVHVDIAPHQTRAVVKDDGVGFDPAAAPEGVGLVCMRERIERLGGAVCVTGFPGRGASVEFLLPARRKGLVA</sequence>
<evidence type="ECO:0000256" key="1">
    <source>
        <dbReference type="ARBA" id="ARBA00004651"/>
    </source>
</evidence>